<organism evidence="2 3">
    <name type="scientific">Stylosanthes scabra</name>
    <dbReference type="NCBI Taxonomy" id="79078"/>
    <lineage>
        <taxon>Eukaryota</taxon>
        <taxon>Viridiplantae</taxon>
        <taxon>Streptophyta</taxon>
        <taxon>Embryophyta</taxon>
        <taxon>Tracheophyta</taxon>
        <taxon>Spermatophyta</taxon>
        <taxon>Magnoliopsida</taxon>
        <taxon>eudicotyledons</taxon>
        <taxon>Gunneridae</taxon>
        <taxon>Pentapetalae</taxon>
        <taxon>rosids</taxon>
        <taxon>fabids</taxon>
        <taxon>Fabales</taxon>
        <taxon>Fabaceae</taxon>
        <taxon>Papilionoideae</taxon>
        <taxon>50 kb inversion clade</taxon>
        <taxon>dalbergioids sensu lato</taxon>
        <taxon>Dalbergieae</taxon>
        <taxon>Pterocarpus clade</taxon>
        <taxon>Stylosanthes</taxon>
    </lineage>
</organism>
<dbReference type="Proteomes" id="UP001341840">
    <property type="component" value="Unassembled WGS sequence"/>
</dbReference>
<keyword evidence="3" id="KW-1185">Reference proteome</keyword>
<feature type="compositionally biased region" description="Basic and acidic residues" evidence="1">
    <location>
        <begin position="49"/>
        <end position="62"/>
    </location>
</feature>
<protein>
    <submittedName>
        <fullName evidence="2">Uncharacterized protein</fullName>
    </submittedName>
</protein>
<comment type="caution">
    <text evidence="2">The sequence shown here is derived from an EMBL/GenBank/DDBJ whole genome shotgun (WGS) entry which is preliminary data.</text>
</comment>
<evidence type="ECO:0000313" key="2">
    <source>
        <dbReference type="EMBL" id="MED6149933.1"/>
    </source>
</evidence>
<proteinExistence type="predicted"/>
<gene>
    <name evidence="2" type="ORF">PIB30_067363</name>
</gene>
<evidence type="ECO:0000313" key="3">
    <source>
        <dbReference type="Proteomes" id="UP001341840"/>
    </source>
</evidence>
<dbReference type="EMBL" id="JASCZI010091323">
    <property type="protein sequence ID" value="MED6149933.1"/>
    <property type="molecule type" value="Genomic_DNA"/>
</dbReference>
<reference evidence="2 3" key="1">
    <citation type="journal article" date="2023" name="Plants (Basel)">
        <title>Bridging the Gap: Combining Genomics and Transcriptomics Approaches to Understand Stylosanthes scabra, an Orphan Legume from the Brazilian Caatinga.</title>
        <authorList>
            <person name="Ferreira-Neto J.R.C."/>
            <person name="da Silva M.D."/>
            <person name="Binneck E."/>
            <person name="de Melo N.F."/>
            <person name="da Silva R.H."/>
            <person name="de Melo A.L.T.M."/>
            <person name="Pandolfi V."/>
            <person name="Bustamante F.O."/>
            <person name="Brasileiro-Vidal A.C."/>
            <person name="Benko-Iseppon A.M."/>
        </authorList>
    </citation>
    <scope>NUCLEOTIDE SEQUENCE [LARGE SCALE GENOMIC DNA]</scope>
    <source>
        <tissue evidence="2">Leaves</tissue>
    </source>
</reference>
<name>A0ABU6TPS4_9FABA</name>
<feature type="compositionally biased region" description="Basic and acidic residues" evidence="1">
    <location>
        <begin position="7"/>
        <end position="21"/>
    </location>
</feature>
<evidence type="ECO:0000256" key="1">
    <source>
        <dbReference type="SAM" id="MobiDB-lite"/>
    </source>
</evidence>
<sequence length="73" mass="8126">MENNGSEVKHSHQEIGIHRTESPMTNPSGTAEAKWATLLSKLSPFPSSRENRTRERWLRSTDPHPSVLACVGS</sequence>
<accession>A0ABU6TPS4</accession>
<feature type="region of interest" description="Disordered" evidence="1">
    <location>
        <begin position="1"/>
        <end position="73"/>
    </location>
</feature>